<accession>A0ABM7WMI1</accession>
<reference evidence="2 3" key="1">
    <citation type="submission" date="2022-01" db="EMBL/GenBank/DDBJ databases">
        <title>Novel bile acid biosynthetic pathways are enriched in the microbiome of centenarians.</title>
        <authorList>
            <person name="Sato Y."/>
            <person name="Atarashi K."/>
            <person name="Plichta R.D."/>
            <person name="Arai Y."/>
            <person name="Sasajima S."/>
            <person name="Kearney M.S."/>
            <person name="Suda W."/>
            <person name="Takeshita K."/>
            <person name="Sasaki T."/>
            <person name="Okamoto S."/>
            <person name="Skelly N.A."/>
            <person name="Okamura Y."/>
            <person name="Vlamakis H."/>
            <person name="Li Y."/>
            <person name="Tanoue T."/>
            <person name="Takei H."/>
            <person name="Nittono H."/>
            <person name="Narushima S."/>
            <person name="Irie J."/>
            <person name="Itoh H."/>
            <person name="Moriya K."/>
            <person name="Sugiura Y."/>
            <person name="Suematsu M."/>
            <person name="Moritoki N."/>
            <person name="Shibata S."/>
            <person name="Littman R.D."/>
            <person name="Fischbach A.M."/>
            <person name="Uwamino Y."/>
            <person name="Inoue T."/>
            <person name="Honda A."/>
            <person name="Hattori M."/>
            <person name="Murai T."/>
            <person name="Xavier J.R."/>
            <person name="Hirose N."/>
            <person name="Honda K."/>
        </authorList>
    </citation>
    <scope>NUCLEOTIDE SEQUENCE [LARGE SCALE GENOMIC DNA]</scope>
    <source>
        <strain evidence="2 3">CE91-St30</strain>
    </source>
</reference>
<dbReference type="Gene3D" id="1.10.10.10">
    <property type="entry name" value="Winged helix-like DNA-binding domain superfamily/Winged helix DNA-binding domain"/>
    <property type="match status" value="1"/>
</dbReference>
<dbReference type="EMBL" id="AP025564">
    <property type="protein sequence ID" value="BDE97566.1"/>
    <property type="molecule type" value="Genomic_DNA"/>
</dbReference>
<keyword evidence="3" id="KW-1185">Reference proteome</keyword>
<evidence type="ECO:0000259" key="1">
    <source>
        <dbReference type="PROSITE" id="PS50995"/>
    </source>
</evidence>
<dbReference type="InterPro" id="IPR036390">
    <property type="entry name" value="WH_DNA-bd_sf"/>
</dbReference>
<feature type="domain" description="HTH marR-type" evidence="1">
    <location>
        <begin position="6"/>
        <end position="141"/>
    </location>
</feature>
<dbReference type="SMART" id="SM00347">
    <property type="entry name" value="HTH_MARR"/>
    <property type="match status" value="1"/>
</dbReference>
<dbReference type="InterPro" id="IPR039422">
    <property type="entry name" value="MarR/SlyA-like"/>
</dbReference>
<dbReference type="PROSITE" id="PS50995">
    <property type="entry name" value="HTH_MARR_2"/>
    <property type="match status" value="1"/>
</dbReference>
<gene>
    <name evidence="2" type="ORF">CE91St30_28990</name>
</gene>
<proteinExistence type="predicted"/>
<evidence type="ECO:0000313" key="2">
    <source>
        <dbReference type="EMBL" id="BDE97566.1"/>
    </source>
</evidence>
<sequence>MAGGHNESVYYRVFDDALALSEKIEQMGRKRFDELTGRQVMFLAMIRSFEERPSLGDMARKARCSHQNAKTVLAALHKKGFLDFRLDERDQRILRIHLTEKGESVGARALEELDKLIDRIGENIDHNAAEAFADVIAELSEAFGGTFSAMGESQDRAETS</sequence>
<dbReference type="PANTHER" id="PTHR33164">
    <property type="entry name" value="TRANSCRIPTIONAL REGULATOR, MARR FAMILY"/>
    <property type="match status" value="1"/>
</dbReference>
<dbReference type="Proteomes" id="UP001320544">
    <property type="component" value="Chromosome"/>
</dbReference>
<name>A0ABM7WMI1_9ACTN</name>
<dbReference type="InterPro" id="IPR000835">
    <property type="entry name" value="HTH_MarR-typ"/>
</dbReference>
<organism evidence="2 3">
    <name type="scientific">Raoultibacter timonensis</name>
    <dbReference type="NCBI Taxonomy" id="1907662"/>
    <lineage>
        <taxon>Bacteria</taxon>
        <taxon>Bacillati</taxon>
        <taxon>Actinomycetota</taxon>
        <taxon>Coriobacteriia</taxon>
        <taxon>Eggerthellales</taxon>
        <taxon>Eggerthellaceae</taxon>
        <taxon>Raoultibacter</taxon>
    </lineage>
</organism>
<dbReference type="PANTHER" id="PTHR33164:SF58">
    <property type="entry name" value="DNA-BINDING TRANSCRIPTIONAL REPRESSOR SCOC"/>
    <property type="match status" value="1"/>
</dbReference>
<evidence type="ECO:0000313" key="3">
    <source>
        <dbReference type="Proteomes" id="UP001320544"/>
    </source>
</evidence>
<protein>
    <submittedName>
        <fullName evidence="2">MarR family transcriptional regulator</fullName>
    </submittedName>
</protein>
<dbReference type="SUPFAM" id="SSF46785">
    <property type="entry name" value="Winged helix' DNA-binding domain"/>
    <property type="match status" value="1"/>
</dbReference>
<dbReference type="InterPro" id="IPR036388">
    <property type="entry name" value="WH-like_DNA-bd_sf"/>
</dbReference>
<dbReference type="RefSeq" id="WP_102380008.1">
    <property type="nucleotide sequence ID" value="NZ_AP025564.1"/>
</dbReference>